<reference evidence="2 3" key="1">
    <citation type="journal article" date="2019" name="Sci. Rep.">
        <title>Orb-weaving spider Araneus ventricosus genome elucidates the spidroin gene catalogue.</title>
        <authorList>
            <person name="Kono N."/>
            <person name="Nakamura H."/>
            <person name="Ohtoshi R."/>
            <person name="Moran D.A.P."/>
            <person name="Shinohara A."/>
            <person name="Yoshida Y."/>
            <person name="Fujiwara M."/>
            <person name="Mori M."/>
            <person name="Tomita M."/>
            <person name="Arakawa K."/>
        </authorList>
    </citation>
    <scope>NUCLEOTIDE SEQUENCE [LARGE SCALE GENOMIC DNA]</scope>
</reference>
<dbReference type="InterPro" id="IPR014044">
    <property type="entry name" value="CAP_dom"/>
</dbReference>
<evidence type="ECO:0000313" key="3">
    <source>
        <dbReference type="Proteomes" id="UP000499080"/>
    </source>
</evidence>
<gene>
    <name evidence="2" type="ORF">AVEN_80987_1</name>
</gene>
<dbReference type="AlphaFoldDB" id="A0A4Y2W038"/>
<evidence type="ECO:0000313" key="2">
    <source>
        <dbReference type="EMBL" id="GBO29490.1"/>
    </source>
</evidence>
<feature type="domain" description="SCP" evidence="1">
    <location>
        <begin position="1"/>
        <end position="27"/>
    </location>
</feature>
<evidence type="ECO:0000259" key="1">
    <source>
        <dbReference type="Pfam" id="PF00188"/>
    </source>
</evidence>
<organism evidence="2 3">
    <name type="scientific">Araneus ventricosus</name>
    <name type="common">Orbweaver spider</name>
    <name type="synonym">Epeira ventricosa</name>
    <dbReference type="NCBI Taxonomy" id="182803"/>
    <lineage>
        <taxon>Eukaryota</taxon>
        <taxon>Metazoa</taxon>
        <taxon>Ecdysozoa</taxon>
        <taxon>Arthropoda</taxon>
        <taxon>Chelicerata</taxon>
        <taxon>Arachnida</taxon>
        <taxon>Araneae</taxon>
        <taxon>Araneomorphae</taxon>
        <taxon>Entelegynae</taxon>
        <taxon>Araneoidea</taxon>
        <taxon>Araneidae</taxon>
        <taxon>Araneus</taxon>
    </lineage>
</organism>
<sequence length="31" mass="3539">VWDDELAAIAQKWADNCVYQHDCNDCRAVGE</sequence>
<dbReference type="EMBL" id="BGPR01052643">
    <property type="protein sequence ID" value="GBO29490.1"/>
    <property type="molecule type" value="Genomic_DNA"/>
</dbReference>
<name>A0A4Y2W038_ARAVE</name>
<accession>A0A4Y2W038</accession>
<dbReference type="SUPFAM" id="SSF55797">
    <property type="entry name" value="PR-1-like"/>
    <property type="match status" value="1"/>
</dbReference>
<keyword evidence="3" id="KW-1185">Reference proteome</keyword>
<dbReference type="OrthoDB" id="43654at2759"/>
<dbReference type="Proteomes" id="UP000499080">
    <property type="component" value="Unassembled WGS sequence"/>
</dbReference>
<dbReference type="Gene3D" id="3.40.33.10">
    <property type="entry name" value="CAP"/>
    <property type="match status" value="1"/>
</dbReference>
<feature type="non-terminal residue" evidence="2">
    <location>
        <position position="1"/>
    </location>
</feature>
<dbReference type="InterPro" id="IPR035940">
    <property type="entry name" value="CAP_sf"/>
</dbReference>
<proteinExistence type="predicted"/>
<protein>
    <recommendedName>
        <fullName evidence="1">SCP domain-containing protein</fullName>
    </recommendedName>
</protein>
<comment type="caution">
    <text evidence="2">The sequence shown here is derived from an EMBL/GenBank/DDBJ whole genome shotgun (WGS) entry which is preliminary data.</text>
</comment>
<dbReference type="Pfam" id="PF00188">
    <property type="entry name" value="CAP"/>
    <property type="match status" value="1"/>
</dbReference>